<dbReference type="Pfam" id="PF00106">
    <property type="entry name" value="adh_short"/>
    <property type="match status" value="1"/>
</dbReference>
<proteinExistence type="inferred from homology"/>
<gene>
    <name evidence="3" type="ORF">EDC23_2150</name>
</gene>
<evidence type="ECO:0000313" key="4">
    <source>
        <dbReference type="Proteomes" id="UP000294914"/>
    </source>
</evidence>
<protein>
    <submittedName>
        <fullName evidence="3">NAD(P)-dependent dehydrogenase (Short-subunit alcohol dehydrogenase family)</fullName>
    </submittedName>
</protein>
<accession>A0A4R8ILP9</accession>
<reference evidence="3 4" key="1">
    <citation type="submission" date="2019-03" db="EMBL/GenBank/DDBJ databases">
        <title>Genomic Encyclopedia of Type Strains, Phase IV (KMG-IV): sequencing the most valuable type-strain genomes for metagenomic binning, comparative biology and taxonomic classification.</title>
        <authorList>
            <person name="Goeker M."/>
        </authorList>
    </citation>
    <scope>NUCLEOTIDE SEQUENCE [LARGE SCALE GENOMIC DNA]</scope>
    <source>
        <strain evidence="3 4">DSM 16326</strain>
    </source>
</reference>
<evidence type="ECO:0000256" key="1">
    <source>
        <dbReference type="ARBA" id="ARBA00006484"/>
    </source>
</evidence>
<dbReference type="Gene3D" id="3.40.50.720">
    <property type="entry name" value="NAD(P)-binding Rossmann-like Domain"/>
    <property type="match status" value="1"/>
</dbReference>
<keyword evidence="4" id="KW-1185">Reference proteome</keyword>
<dbReference type="InterPro" id="IPR050259">
    <property type="entry name" value="SDR"/>
</dbReference>
<dbReference type="PROSITE" id="PS00061">
    <property type="entry name" value="ADH_SHORT"/>
    <property type="match status" value="1"/>
</dbReference>
<dbReference type="OrthoDB" id="9804774at2"/>
<dbReference type="EMBL" id="SOQX01000006">
    <property type="protein sequence ID" value="TDX99989.1"/>
    <property type="molecule type" value="Genomic_DNA"/>
</dbReference>
<evidence type="ECO:0000313" key="3">
    <source>
        <dbReference type="EMBL" id="TDX99989.1"/>
    </source>
</evidence>
<organism evidence="3 4">
    <name type="scientific">Thiohalophilus thiocyanatoxydans</name>
    <dbReference type="NCBI Taxonomy" id="381308"/>
    <lineage>
        <taxon>Bacteria</taxon>
        <taxon>Pseudomonadati</taxon>
        <taxon>Pseudomonadota</taxon>
        <taxon>Gammaproteobacteria</taxon>
        <taxon>Thiohalomonadales</taxon>
        <taxon>Thiohalophilaceae</taxon>
        <taxon>Thiohalophilus</taxon>
    </lineage>
</organism>
<dbReference type="PANTHER" id="PTHR42879">
    <property type="entry name" value="3-OXOACYL-(ACYL-CARRIER-PROTEIN) REDUCTASE"/>
    <property type="match status" value="1"/>
</dbReference>
<evidence type="ECO:0000256" key="2">
    <source>
        <dbReference type="RuleBase" id="RU000363"/>
    </source>
</evidence>
<dbReference type="PRINTS" id="PR00081">
    <property type="entry name" value="GDHRDH"/>
</dbReference>
<dbReference type="RefSeq" id="WP_134084356.1">
    <property type="nucleotide sequence ID" value="NZ_SOQX01000006.1"/>
</dbReference>
<comment type="similarity">
    <text evidence="1 2">Belongs to the short-chain dehydrogenases/reductases (SDR) family.</text>
</comment>
<dbReference type="Proteomes" id="UP000294914">
    <property type="component" value="Unassembled WGS sequence"/>
</dbReference>
<sequence length="278" mass="29312">MSERFLEGRIAIVTGGASGMGRAMALALAEAGADVVIGSLLSGAPGSTIEGELVYRPGEEALEKTRSEIARCGVQAVAIALDVCEPESVRNIVQTAVNTFGKVDILANAAGMTVEHTVSGHPDALWNKVLDVNLNGIFRMTREVLPGMIERRWGRIINIASTAASVGAATSAAYCASKAGVTGLTRAVAQEGAPAHVTCNSISPGWVETDFGREWLSDIAEKQLQRQSADYIEEQRVSTPQKRLIQPHEIGALAAFLCRDEALGITGQDITVSAGALW</sequence>
<dbReference type="FunFam" id="3.40.50.720:FF:000084">
    <property type="entry name" value="Short-chain dehydrogenase reductase"/>
    <property type="match status" value="1"/>
</dbReference>
<dbReference type="PRINTS" id="PR00080">
    <property type="entry name" value="SDRFAMILY"/>
</dbReference>
<dbReference type="AlphaFoldDB" id="A0A4R8ILP9"/>
<dbReference type="SUPFAM" id="SSF51735">
    <property type="entry name" value="NAD(P)-binding Rossmann-fold domains"/>
    <property type="match status" value="1"/>
</dbReference>
<dbReference type="InterPro" id="IPR002347">
    <property type="entry name" value="SDR_fam"/>
</dbReference>
<name>A0A4R8ILP9_9GAMM</name>
<comment type="caution">
    <text evidence="3">The sequence shown here is derived from an EMBL/GenBank/DDBJ whole genome shotgun (WGS) entry which is preliminary data.</text>
</comment>
<dbReference type="PANTHER" id="PTHR42879:SF2">
    <property type="entry name" value="3-OXOACYL-[ACYL-CARRIER-PROTEIN] REDUCTASE FABG"/>
    <property type="match status" value="1"/>
</dbReference>
<dbReference type="GO" id="GO:0032787">
    <property type="term" value="P:monocarboxylic acid metabolic process"/>
    <property type="evidence" value="ECO:0007669"/>
    <property type="project" value="UniProtKB-ARBA"/>
</dbReference>
<dbReference type="InterPro" id="IPR020904">
    <property type="entry name" value="Sc_DH/Rdtase_CS"/>
</dbReference>
<dbReference type="InterPro" id="IPR036291">
    <property type="entry name" value="NAD(P)-bd_dom_sf"/>
</dbReference>